<dbReference type="InterPro" id="IPR005325">
    <property type="entry name" value="DUF308_memb"/>
</dbReference>
<dbReference type="InterPro" id="IPR052712">
    <property type="entry name" value="Acid_resist_chaperone_HdeD"/>
</dbReference>
<dbReference type="PANTHER" id="PTHR34989">
    <property type="entry name" value="PROTEIN HDED"/>
    <property type="match status" value="1"/>
</dbReference>
<protein>
    <submittedName>
        <fullName evidence="3">Uncharacterized membrane protein HdeD, DUF308 family</fullName>
    </submittedName>
</protein>
<gene>
    <name evidence="3" type="ORF">SAMN04487949_3684</name>
</gene>
<feature type="transmembrane region" description="Helical" evidence="2">
    <location>
        <begin position="143"/>
        <end position="161"/>
    </location>
</feature>
<evidence type="ECO:0000313" key="3">
    <source>
        <dbReference type="EMBL" id="SDN22451.1"/>
    </source>
</evidence>
<organism evidence="3 4">
    <name type="scientific">Halogranum gelatinilyticum</name>
    <dbReference type="NCBI Taxonomy" id="660521"/>
    <lineage>
        <taxon>Archaea</taxon>
        <taxon>Methanobacteriati</taxon>
        <taxon>Methanobacteriota</taxon>
        <taxon>Stenosarchaea group</taxon>
        <taxon>Halobacteria</taxon>
        <taxon>Halobacteriales</taxon>
        <taxon>Haloferacaceae</taxon>
    </lineage>
</organism>
<feature type="region of interest" description="Disordered" evidence="1">
    <location>
        <begin position="1"/>
        <end position="23"/>
    </location>
</feature>
<dbReference type="GO" id="GO:0005886">
    <property type="term" value="C:plasma membrane"/>
    <property type="evidence" value="ECO:0007669"/>
    <property type="project" value="TreeGrafter"/>
</dbReference>
<keyword evidence="2" id="KW-0812">Transmembrane</keyword>
<dbReference type="EMBL" id="FNHL01000008">
    <property type="protein sequence ID" value="SDN22451.1"/>
    <property type="molecule type" value="Genomic_DNA"/>
</dbReference>
<reference evidence="4" key="1">
    <citation type="submission" date="2016-10" db="EMBL/GenBank/DDBJ databases">
        <authorList>
            <person name="Varghese N."/>
            <person name="Submissions S."/>
        </authorList>
    </citation>
    <scope>NUCLEOTIDE SEQUENCE [LARGE SCALE GENOMIC DNA]</scope>
    <source>
        <strain evidence="4">CGMCC 1.10119</strain>
    </source>
</reference>
<name>A0A1G9ZN75_9EURY</name>
<feature type="transmembrane region" description="Helical" evidence="2">
    <location>
        <begin position="167"/>
        <end position="189"/>
    </location>
</feature>
<sequence length="194" mass="20033">MGTVMATTRETASRTASSTTEPLDEPVDTRLRLAVGVITIGIGFFAIAMPLVTGVLVSVWLGLLLIVVGIVRTEALKHRSDVRFGSVAAEVLRASLYVVVGLILLLLPLEPSRLSLVLAIPVVIDGIGFLSRAARVETGPWRSALVGVALVCISVLLVVGWPGSTAVLLGGLFGGGLVLVGAVAVLSSVSSELQ</sequence>
<evidence type="ECO:0000256" key="2">
    <source>
        <dbReference type="SAM" id="Phobius"/>
    </source>
</evidence>
<feature type="transmembrane region" description="Helical" evidence="2">
    <location>
        <begin position="87"/>
        <end position="107"/>
    </location>
</feature>
<dbReference type="Pfam" id="PF03729">
    <property type="entry name" value="DUF308"/>
    <property type="match status" value="1"/>
</dbReference>
<dbReference type="Proteomes" id="UP000199451">
    <property type="component" value="Unassembled WGS sequence"/>
</dbReference>
<feature type="compositionally biased region" description="Low complexity" evidence="1">
    <location>
        <begin position="1"/>
        <end position="21"/>
    </location>
</feature>
<dbReference type="AlphaFoldDB" id="A0A1G9ZN75"/>
<evidence type="ECO:0000313" key="4">
    <source>
        <dbReference type="Proteomes" id="UP000199451"/>
    </source>
</evidence>
<accession>A0A1G9ZN75</accession>
<feature type="transmembrane region" description="Helical" evidence="2">
    <location>
        <begin position="55"/>
        <end position="75"/>
    </location>
</feature>
<keyword evidence="2" id="KW-0472">Membrane</keyword>
<feature type="transmembrane region" description="Helical" evidence="2">
    <location>
        <begin position="31"/>
        <end position="49"/>
    </location>
</feature>
<proteinExistence type="predicted"/>
<feature type="transmembrane region" description="Helical" evidence="2">
    <location>
        <begin position="113"/>
        <end position="131"/>
    </location>
</feature>
<evidence type="ECO:0000256" key="1">
    <source>
        <dbReference type="SAM" id="MobiDB-lite"/>
    </source>
</evidence>
<keyword evidence="4" id="KW-1185">Reference proteome</keyword>
<keyword evidence="2" id="KW-1133">Transmembrane helix</keyword>
<dbReference type="PANTHER" id="PTHR34989:SF1">
    <property type="entry name" value="PROTEIN HDED"/>
    <property type="match status" value="1"/>
</dbReference>